<reference evidence="4" key="1">
    <citation type="journal article" date="2001" name="Int. J. Syst. Evol. Microbiol.">
        <title>Methanofollis aquaemaris sp. nov., a methanogen isolated from an aquaculture fish pond.</title>
        <authorList>
            <person name="Lai M.C."/>
            <person name="Chen S.C."/>
        </authorList>
    </citation>
    <scope>NUCLEOTIDE SEQUENCE</scope>
    <source>
        <strain evidence="4">N2F9704</strain>
    </source>
</reference>
<organism evidence="4 5">
    <name type="scientific">Methanofollis aquaemaris</name>
    <dbReference type="NCBI Taxonomy" id="126734"/>
    <lineage>
        <taxon>Archaea</taxon>
        <taxon>Methanobacteriati</taxon>
        <taxon>Methanobacteriota</taxon>
        <taxon>Stenosarchaea group</taxon>
        <taxon>Methanomicrobia</taxon>
        <taxon>Methanomicrobiales</taxon>
        <taxon>Methanomicrobiaceae</taxon>
        <taxon>Methanofollis</taxon>
    </lineage>
</organism>
<feature type="domain" description="Pyrrolo-quinoline quinone repeat" evidence="3">
    <location>
        <begin position="43"/>
        <end position="221"/>
    </location>
</feature>
<dbReference type="InterPro" id="IPR018391">
    <property type="entry name" value="PQQ_b-propeller_rpt"/>
</dbReference>
<protein>
    <submittedName>
        <fullName evidence="4">WD40 repeat domain-containing protein</fullName>
    </submittedName>
</protein>
<name>A0A8A3S7S9_9EURY</name>
<dbReference type="Pfam" id="PF13360">
    <property type="entry name" value="PQQ_2"/>
    <property type="match status" value="2"/>
</dbReference>
<feature type="region of interest" description="Disordered" evidence="1">
    <location>
        <begin position="453"/>
        <end position="481"/>
    </location>
</feature>
<evidence type="ECO:0000256" key="1">
    <source>
        <dbReference type="SAM" id="MobiDB-lite"/>
    </source>
</evidence>
<evidence type="ECO:0000313" key="5">
    <source>
        <dbReference type="Proteomes" id="UP001042704"/>
    </source>
</evidence>
<dbReference type="Gene3D" id="2.130.10.10">
    <property type="entry name" value="YVTN repeat-like/Quinoprotein amine dehydrogenase"/>
    <property type="match status" value="2"/>
</dbReference>
<accession>A0A8A3S7S9</accession>
<sequence>MFHLRKFSVKMGYAMIVHSSRISTLWLCLLLLSMPAGALAEDTLWDHSVSSEINGLTMTPDGSYILIGGERLRFLAGDGTLLWDESSAACADCSADGHTIARAKGYQIDLFSGEGTVLWQNSLQSECAALALSSDGKRLAVADGPVKVRFYDANGVLKATTDTAGDPDDEDYDPLAQIHEIAFSEKGTYAAVVSSRGLFYYTGAGRKLWAREEGGDGGTAVAVSGSGNEIAAASDAGVRLYNRTGDLLWEEKSRRPITALAISSNGSRVLAGSQDNIVACFDSKTGEALWKFTADGWIRDLAVSENGSRVLAGSMDRQAYLFDGEGNLLGTYTLDGWANHVAISADGTSGVAASPHQVVRLSLTGAATAVVPTTPASSTESHAPTTLSTPVSTTISPTLSTTPLPANMTTPTDADGGEGGGFPLLLLGLLTGAAVVGAGGFRLRGRKRLSVSETGVQNNLSEEMPADEGGQERSAPSDPWDLALDEGDLRETARILSREMTALIKKHSKIHICFTNDAVDACPAERDDLAAFFTMAGRLGYGPEVPEKNEVEALVEMYRSLAGRIESKK</sequence>
<evidence type="ECO:0000259" key="3">
    <source>
        <dbReference type="Pfam" id="PF13360"/>
    </source>
</evidence>
<dbReference type="InterPro" id="IPR011047">
    <property type="entry name" value="Quinoprotein_ADH-like_sf"/>
</dbReference>
<feature type="transmembrane region" description="Helical" evidence="2">
    <location>
        <begin position="421"/>
        <end position="441"/>
    </location>
</feature>
<feature type="region of interest" description="Disordered" evidence="1">
    <location>
        <begin position="372"/>
        <end position="406"/>
    </location>
</feature>
<proteinExistence type="predicted"/>
<gene>
    <name evidence="4" type="ORF">RJ40_12125</name>
</gene>
<dbReference type="PANTHER" id="PTHR19879">
    <property type="entry name" value="TRANSCRIPTION INITIATION FACTOR TFIID"/>
    <property type="match status" value="1"/>
</dbReference>
<evidence type="ECO:0000313" key="4">
    <source>
        <dbReference type="EMBL" id="QSZ68188.1"/>
    </source>
</evidence>
<dbReference type="SUPFAM" id="SSF50998">
    <property type="entry name" value="Quinoprotein alcohol dehydrogenase-like"/>
    <property type="match status" value="1"/>
</dbReference>
<dbReference type="Proteomes" id="UP001042704">
    <property type="component" value="Chromosome"/>
</dbReference>
<dbReference type="SMART" id="SM00320">
    <property type="entry name" value="WD40"/>
    <property type="match status" value="3"/>
</dbReference>
<reference evidence="4" key="2">
    <citation type="submission" date="2019-02" db="EMBL/GenBank/DDBJ databases">
        <authorList>
            <person name="Chen S.-C."/>
            <person name="Chien H.-H."/>
            <person name="Lai M.-C."/>
        </authorList>
    </citation>
    <scope>NUCLEOTIDE SEQUENCE</scope>
    <source>
        <strain evidence="4">N2F9704</strain>
    </source>
</reference>
<dbReference type="InterPro" id="IPR015943">
    <property type="entry name" value="WD40/YVTN_repeat-like_dom_sf"/>
</dbReference>
<dbReference type="InterPro" id="IPR001680">
    <property type="entry name" value="WD40_rpt"/>
</dbReference>
<dbReference type="InterPro" id="IPR002372">
    <property type="entry name" value="PQQ_rpt_dom"/>
</dbReference>
<dbReference type="EMBL" id="CP036172">
    <property type="protein sequence ID" value="QSZ68188.1"/>
    <property type="molecule type" value="Genomic_DNA"/>
</dbReference>
<keyword evidence="5" id="KW-1185">Reference proteome</keyword>
<keyword evidence="2" id="KW-1133">Transmembrane helix</keyword>
<dbReference type="PANTHER" id="PTHR19879:SF9">
    <property type="entry name" value="TRANSCRIPTION INITIATION FACTOR TFIID SUBUNIT 5"/>
    <property type="match status" value="1"/>
</dbReference>
<dbReference type="KEGG" id="maqe:RJ40_12125"/>
<dbReference type="AlphaFoldDB" id="A0A8A3S7S9"/>
<keyword evidence="2" id="KW-0472">Membrane</keyword>
<feature type="domain" description="Pyrrolo-quinoline quinone repeat" evidence="3">
    <location>
        <begin position="236"/>
        <end position="324"/>
    </location>
</feature>
<keyword evidence="2" id="KW-0812">Transmembrane</keyword>
<dbReference type="SMART" id="SM00564">
    <property type="entry name" value="PQQ"/>
    <property type="match status" value="3"/>
</dbReference>
<evidence type="ECO:0000256" key="2">
    <source>
        <dbReference type="SAM" id="Phobius"/>
    </source>
</evidence>